<evidence type="ECO:0000313" key="4">
    <source>
        <dbReference type="Proteomes" id="UP001321445"/>
    </source>
</evidence>
<dbReference type="EMBL" id="AP027370">
    <property type="protein sequence ID" value="BDY11713.1"/>
    <property type="molecule type" value="Genomic_DNA"/>
</dbReference>
<name>A0ABN6WRU2_9BACT</name>
<dbReference type="SUPFAM" id="SSF48452">
    <property type="entry name" value="TPR-like"/>
    <property type="match status" value="1"/>
</dbReference>
<accession>A0ABN6WRU2</accession>
<gene>
    <name evidence="3" type="ORF">HCR_00250</name>
</gene>
<feature type="compositionally biased region" description="Basic and acidic residues" evidence="2">
    <location>
        <begin position="153"/>
        <end position="220"/>
    </location>
</feature>
<sequence>MMRYLLISMISVTLASAGLLDFVTLKKAKEAYERGDYETAAELYGEIAKAGSEEATFDAADALYKSGRYKEALKLYESVSSPKLQFEKLHNMGNCYAQLGEIDKGIESYEAALKIKEDNDTRFNLELLKKMKERKKNQNRNDRKNNHSKQNRKNQDDQKSGNGDQNRKNQKSDHDRQNDRHPENAQKQKEKDQNKGGEKSRNDQNKKSGSAKKEKNESGKESQPNRQERAMMETPKRNEPISEMEVRKWNRVLNRRGIHTLMLPLPTKEAERSSDETTPW</sequence>
<dbReference type="Gene3D" id="1.25.40.10">
    <property type="entry name" value="Tetratricopeptide repeat domain"/>
    <property type="match status" value="2"/>
</dbReference>
<feature type="repeat" description="TPR" evidence="1">
    <location>
        <begin position="86"/>
        <end position="119"/>
    </location>
</feature>
<dbReference type="SMART" id="SM00028">
    <property type="entry name" value="TPR"/>
    <property type="match status" value="1"/>
</dbReference>
<evidence type="ECO:0000256" key="1">
    <source>
        <dbReference type="PROSITE-ProRule" id="PRU00339"/>
    </source>
</evidence>
<keyword evidence="1" id="KW-0802">TPR repeat</keyword>
<feature type="compositionally biased region" description="Basic and acidic residues" evidence="2">
    <location>
        <begin position="226"/>
        <end position="242"/>
    </location>
</feature>
<evidence type="ECO:0000313" key="3">
    <source>
        <dbReference type="EMBL" id="BDY11713.1"/>
    </source>
</evidence>
<feature type="region of interest" description="Disordered" evidence="2">
    <location>
        <begin position="132"/>
        <end position="242"/>
    </location>
</feature>
<proteinExistence type="predicted"/>
<dbReference type="InterPro" id="IPR011990">
    <property type="entry name" value="TPR-like_helical_dom_sf"/>
</dbReference>
<keyword evidence="4" id="KW-1185">Reference proteome</keyword>
<dbReference type="PROSITE" id="PS50005">
    <property type="entry name" value="TPR"/>
    <property type="match status" value="1"/>
</dbReference>
<dbReference type="InterPro" id="IPR019734">
    <property type="entry name" value="TPR_rpt"/>
</dbReference>
<evidence type="ECO:0000256" key="2">
    <source>
        <dbReference type="SAM" id="MobiDB-lite"/>
    </source>
</evidence>
<dbReference type="Pfam" id="PF13432">
    <property type="entry name" value="TPR_16"/>
    <property type="match status" value="1"/>
</dbReference>
<protein>
    <recommendedName>
        <fullName evidence="5">Tetratricopeptide repeat protein</fullName>
    </recommendedName>
</protein>
<organism evidence="3 4">
    <name type="scientific">Hydrogenimonas cancrithermarum</name>
    <dbReference type="NCBI Taxonomy" id="2993563"/>
    <lineage>
        <taxon>Bacteria</taxon>
        <taxon>Pseudomonadati</taxon>
        <taxon>Campylobacterota</taxon>
        <taxon>Epsilonproteobacteria</taxon>
        <taxon>Campylobacterales</taxon>
        <taxon>Hydrogenimonadaceae</taxon>
        <taxon>Hydrogenimonas</taxon>
    </lineage>
</organism>
<evidence type="ECO:0008006" key="5">
    <source>
        <dbReference type="Google" id="ProtNLM"/>
    </source>
</evidence>
<dbReference type="Proteomes" id="UP001321445">
    <property type="component" value="Chromosome"/>
</dbReference>
<dbReference type="Pfam" id="PF00515">
    <property type="entry name" value="TPR_1"/>
    <property type="match status" value="1"/>
</dbReference>
<reference evidence="3 4" key="1">
    <citation type="submission" date="2023-03" db="EMBL/GenBank/DDBJ databases">
        <title>Description of Hydrogenimonas sp. ISO32.</title>
        <authorList>
            <person name="Mino S."/>
            <person name="Fukazawa S."/>
            <person name="Sawabe T."/>
        </authorList>
    </citation>
    <scope>NUCLEOTIDE SEQUENCE [LARGE SCALE GENOMIC DNA]</scope>
    <source>
        <strain evidence="3 4">ISO32</strain>
    </source>
</reference>